<keyword evidence="3" id="KW-1185">Reference proteome</keyword>
<sequence>MSYMRNTAISANNKYRECSIMGKSISVDLVRGGRPRRKKENATRPVQKNLNVRKAQQWFRLSAIANFNEGDYTAEFTFAPEFKPETVEECEKEIANFIKRVNRARKKKGLPKMKYMGVIEGKTTDKLHFHLMMDNLLNRDEIDDLWSKGRGKNKKSIGFTKIDKIKNQYGVDGVVVKANYMTKEFKLENQKGKRKWFASRNLKKPVVERSQNWKYTDSKIAKLLANDELEQQLEHDNPGWELIEFPRKNPDTQKDELVKIDIRENEYLGLMIYYRMRRRE</sequence>
<evidence type="ECO:0000313" key="2">
    <source>
        <dbReference type="EMBL" id="GAX47296.1"/>
    </source>
</evidence>
<dbReference type="RefSeq" id="WP_094784359.1">
    <property type="nucleotide sequence ID" value="NZ_BEDT01000002.1"/>
</dbReference>
<dbReference type="OrthoDB" id="1733540at2"/>
<feature type="domain" description="Replication-associated protein ORF2/G2P" evidence="1">
    <location>
        <begin position="86"/>
        <end position="184"/>
    </location>
</feature>
<evidence type="ECO:0000259" key="1">
    <source>
        <dbReference type="Pfam" id="PF23343"/>
    </source>
</evidence>
<evidence type="ECO:0000313" key="3">
    <source>
        <dbReference type="Proteomes" id="UP000218689"/>
    </source>
</evidence>
<organism evidence="2 3">
    <name type="scientific">Pseudolactococcus reticulitermitis</name>
    <dbReference type="NCBI Taxonomy" id="2025039"/>
    <lineage>
        <taxon>Bacteria</taxon>
        <taxon>Bacillati</taxon>
        <taxon>Bacillota</taxon>
        <taxon>Bacilli</taxon>
        <taxon>Lactobacillales</taxon>
        <taxon>Streptococcaceae</taxon>
        <taxon>Pseudolactococcus</taxon>
    </lineage>
</organism>
<dbReference type="InterPro" id="IPR056906">
    <property type="entry name" value="ORF2/G2P_dom"/>
</dbReference>
<reference evidence="3" key="1">
    <citation type="submission" date="2017-08" db="EMBL/GenBank/DDBJ databases">
        <title>Draft genome sequence of Lactococcus sp. strain Rs-Y01, isolated from the gut of the lower termite Reticulitermes speratus.</title>
        <authorList>
            <person name="Ohkuma M."/>
            <person name="Yuki M."/>
        </authorList>
    </citation>
    <scope>NUCLEOTIDE SEQUENCE [LARGE SCALE GENOMIC DNA]</scope>
    <source>
        <strain evidence="3">Rs-Y01</strain>
    </source>
</reference>
<name>A0A224X3J5_9LACT</name>
<gene>
    <name evidence="2" type="ORF">RsY01_895</name>
</gene>
<accession>A0A224X3J5</accession>
<dbReference type="AlphaFoldDB" id="A0A224X3J5"/>
<dbReference type="Proteomes" id="UP000218689">
    <property type="component" value="Unassembled WGS sequence"/>
</dbReference>
<protein>
    <recommendedName>
        <fullName evidence="1">Replication-associated protein ORF2/G2P domain-containing protein</fullName>
    </recommendedName>
</protein>
<comment type="caution">
    <text evidence="2">The sequence shown here is derived from an EMBL/GenBank/DDBJ whole genome shotgun (WGS) entry which is preliminary data.</text>
</comment>
<dbReference type="EMBL" id="BEDT01000002">
    <property type="protein sequence ID" value="GAX47296.1"/>
    <property type="molecule type" value="Genomic_DNA"/>
</dbReference>
<dbReference type="Pfam" id="PF23343">
    <property type="entry name" value="REP_ORF2-G2P"/>
    <property type="match status" value="1"/>
</dbReference>
<proteinExistence type="predicted"/>